<dbReference type="EMBL" id="CP051680">
    <property type="protein sequence ID" value="QJD86694.1"/>
    <property type="molecule type" value="Genomic_DNA"/>
</dbReference>
<comment type="subcellular location">
    <subcellularLocation>
        <location evidence="1 7">Cell membrane</location>
        <topology evidence="1 7">Multi-pass membrane protein</topology>
    </subcellularLocation>
</comment>
<feature type="transmembrane region" description="Helical" evidence="7">
    <location>
        <begin position="235"/>
        <end position="256"/>
    </location>
</feature>
<dbReference type="Proteomes" id="UP000502248">
    <property type="component" value="Chromosome"/>
</dbReference>
<feature type="transmembrane region" description="Helical" evidence="7">
    <location>
        <begin position="64"/>
        <end position="87"/>
    </location>
</feature>
<name>A0A7Z2VP77_9BACL</name>
<protein>
    <submittedName>
        <fullName evidence="9">Carbohydrate ABC transporter permease</fullName>
    </submittedName>
</protein>
<gene>
    <name evidence="9" type="ORF">HH215_28320</name>
</gene>
<evidence type="ECO:0000256" key="3">
    <source>
        <dbReference type="ARBA" id="ARBA00022475"/>
    </source>
</evidence>
<keyword evidence="3" id="KW-1003">Cell membrane</keyword>
<keyword evidence="2 7" id="KW-0813">Transport</keyword>
<feature type="transmembrane region" description="Helical" evidence="7">
    <location>
        <begin position="133"/>
        <end position="152"/>
    </location>
</feature>
<reference evidence="9 10" key="1">
    <citation type="submission" date="2020-04" db="EMBL/GenBank/DDBJ databases">
        <title>Genome sequencing of novel species.</title>
        <authorList>
            <person name="Heo J."/>
            <person name="Kim S.-J."/>
            <person name="Kim J.-S."/>
            <person name="Hong S.-B."/>
            <person name="Kwon S.-W."/>
        </authorList>
    </citation>
    <scope>NUCLEOTIDE SEQUENCE [LARGE SCALE GENOMIC DNA]</scope>
    <source>
        <strain evidence="9 10">MFER-1</strain>
    </source>
</reference>
<evidence type="ECO:0000313" key="9">
    <source>
        <dbReference type="EMBL" id="QJD86694.1"/>
    </source>
</evidence>
<dbReference type="InterPro" id="IPR035906">
    <property type="entry name" value="MetI-like_sf"/>
</dbReference>
<keyword evidence="4 7" id="KW-0812">Transmembrane</keyword>
<evidence type="ECO:0000256" key="4">
    <source>
        <dbReference type="ARBA" id="ARBA00022692"/>
    </source>
</evidence>
<dbReference type="Pfam" id="PF00528">
    <property type="entry name" value="BPD_transp_1"/>
    <property type="match status" value="1"/>
</dbReference>
<keyword evidence="10" id="KW-1185">Reference proteome</keyword>
<dbReference type="Gene3D" id="1.10.3720.10">
    <property type="entry name" value="MetI-like"/>
    <property type="match status" value="1"/>
</dbReference>
<evidence type="ECO:0000313" key="10">
    <source>
        <dbReference type="Proteomes" id="UP000502248"/>
    </source>
</evidence>
<dbReference type="GO" id="GO:0055085">
    <property type="term" value="P:transmembrane transport"/>
    <property type="evidence" value="ECO:0007669"/>
    <property type="project" value="InterPro"/>
</dbReference>
<dbReference type="CDD" id="cd06261">
    <property type="entry name" value="TM_PBP2"/>
    <property type="match status" value="1"/>
</dbReference>
<feature type="transmembrane region" description="Helical" evidence="7">
    <location>
        <begin position="99"/>
        <end position="121"/>
    </location>
</feature>
<dbReference type="PANTHER" id="PTHR43744">
    <property type="entry name" value="ABC TRANSPORTER PERMEASE PROTEIN MG189-RELATED-RELATED"/>
    <property type="match status" value="1"/>
</dbReference>
<accession>A0A7Z2VP77</accession>
<dbReference type="RefSeq" id="WP_169282940.1">
    <property type="nucleotide sequence ID" value="NZ_CP051680.1"/>
</dbReference>
<proteinExistence type="inferred from homology"/>
<dbReference type="KEGG" id="cheb:HH215_28320"/>
<dbReference type="PROSITE" id="PS50928">
    <property type="entry name" value="ABC_TM1"/>
    <property type="match status" value="1"/>
</dbReference>
<keyword evidence="6 7" id="KW-0472">Membrane</keyword>
<evidence type="ECO:0000256" key="5">
    <source>
        <dbReference type="ARBA" id="ARBA00022989"/>
    </source>
</evidence>
<evidence type="ECO:0000256" key="7">
    <source>
        <dbReference type="RuleBase" id="RU363032"/>
    </source>
</evidence>
<evidence type="ECO:0000256" key="1">
    <source>
        <dbReference type="ARBA" id="ARBA00004651"/>
    </source>
</evidence>
<keyword evidence="5 7" id="KW-1133">Transmembrane helix</keyword>
<dbReference type="InterPro" id="IPR000515">
    <property type="entry name" value="MetI-like"/>
</dbReference>
<dbReference type="PANTHER" id="PTHR43744:SF12">
    <property type="entry name" value="ABC TRANSPORTER PERMEASE PROTEIN MG189-RELATED"/>
    <property type="match status" value="1"/>
</dbReference>
<organism evidence="9 10">
    <name type="scientific">Cohnella herbarum</name>
    <dbReference type="NCBI Taxonomy" id="2728023"/>
    <lineage>
        <taxon>Bacteria</taxon>
        <taxon>Bacillati</taxon>
        <taxon>Bacillota</taxon>
        <taxon>Bacilli</taxon>
        <taxon>Bacillales</taxon>
        <taxon>Paenibacillaceae</taxon>
        <taxon>Cohnella</taxon>
    </lineage>
</organism>
<evidence type="ECO:0000256" key="2">
    <source>
        <dbReference type="ARBA" id="ARBA00022448"/>
    </source>
</evidence>
<evidence type="ECO:0000259" key="8">
    <source>
        <dbReference type="PROSITE" id="PS50928"/>
    </source>
</evidence>
<feature type="domain" description="ABC transmembrane type-1" evidence="8">
    <location>
        <begin position="65"/>
        <end position="256"/>
    </location>
</feature>
<dbReference type="AlphaFoldDB" id="A0A7Z2VP77"/>
<sequence length="271" mass="31045">MIRRSIGEIVAVLIALLFLLPILFALLNSFKTNGEMLRSFVSWPETWEFGNYKQVWKDMHYPRALWNTVLVTLFGVGFTLLFSAMAAYRISRMKGSRGFWLLMFFTLSMMVPFQTIMIPLVKLASELNLMNSRFGLVLMIVALFSPFTIFLYRGFMTQLPAELEEAARIDGANVYQTFFRIIVPLLLPVTATAAVLNVLWVWNDFILSFLMLQRENVMTLQLTVYRYFGTYSQQWNLALVSLILAAIPVLIIYLMLQKYIIKGVAAGAVKG</sequence>
<feature type="transmembrane region" description="Helical" evidence="7">
    <location>
        <begin position="178"/>
        <end position="202"/>
    </location>
</feature>
<comment type="similarity">
    <text evidence="7">Belongs to the binding-protein-dependent transport system permease family.</text>
</comment>
<evidence type="ECO:0000256" key="6">
    <source>
        <dbReference type="ARBA" id="ARBA00023136"/>
    </source>
</evidence>
<dbReference type="GO" id="GO:0005886">
    <property type="term" value="C:plasma membrane"/>
    <property type="evidence" value="ECO:0007669"/>
    <property type="project" value="UniProtKB-SubCell"/>
</dbReference>
<dbReference type="SUPFAM" id="SSF161098">
    <property type="entry name" value="MetI-like"/>
    <property type="match status" value="1"/>
</dbReference>